<dbReference type="Proteomes" id="UP000471152">
    <property type="component" value="Unassembled WGS sequence"/>
</dbReference>
<evidence type="ECO:0000313" key="4">
    <source>
        <dbReference type="Proteomes" id="UP000468828"/>
    </source>
</evidence>
<comment type="caution">
    <text evidence="2">The sequence shown here is derived from an EMBL/GenBank/DDBJ whole genome shotgun (WGS) entry which is preliminary data.</text>
</comment>
<dbReference type="Proteomes" id="UP000468828">
    <property type="component" value="Unassembled WGS sequence"/>
</dbReference>
<evidence type="ECO:0000256" key="1">
    <source>
        <dbReference type="SAM" id="MobiDB-lite"/>
    </source>
</evidence>
<proteinExistence type="predicted"/>
<dbReference type="RefSeq" id="WP_163609919.1">
    <property type="nucleotide sequence ID" value="NZ_JAAGWB010000013.1"/>
</dbReference>
<evidence type="ECO:0000313" key="2">
    <source>
        <dbReference type="EMBL" id="NEK93474.1"/>
    </source>
</evidence>
<dbReference type="GO" id="GO:0003677">
    <property type="term" value="F:DNA binding"/>
    <property type="evidence" value="ECO:0007669"/>
    <property type="project" value="InterPro"/>
</dbReference>
<evidence type="ECO:0000313" key="5">
    <source>
        <dbReference type="Proteomes" id="UP000471152"/>
    </source>
</evidence>
<evidence type="ECO:0000313" key="3">
    <source>
        <dbReference type="EMBL" id="NEN50241.1"/>
    </source>
</evidence>
<dbReference type="AlphaFoldDB" id="A0A6P0ETZ5"/>
<dbReference type="InterPro" id="IPR010982">
    <property type="entry name" value="Lambda_DNA-bd_dom_sf"/>
</dbReference>
<dbReference type="EMBL" id="JAAGWH010000013">
    <property type="protein sequence ID" value="NEK93474.1"/>
    <property type="molecule type" value="Genomic_DNA"/>
</dbReference>
<dbReference type="EMBL" id="JAAGWB010000013">
    <property type="protein sequence ID" value="NEN50241.1"/>
    <property type="molecule type" value="Genomic_DNA"/>
</dbReference>
<sequence>MANERLRDALSKQGLSPTSVGERLGVDPKTVTRWVSLGRPPYPKYRAQLSALLHESETWLWPDAVSAERAEEASRSEVVQVHPHRASISGDEWLRMFSSATAFADVHVYAGLFLPEQTPAILDVLRAKAADGARVRLLLGDPDCPAVALRGEEEGIGSQAVSTKVRNALQLLKRPLAKAPGVHVRLHTSTLYTSIYRADDTMIANPHVLGLPAAQAPAMQLRRLSAGGLFDTYAAMYDRVWDEARPAWG</sequence>
<dbReference type="InterPro" id="IPR001387">
    <property type="entry name" value="Cro/C1-type_HTH"/>
</dbReference>
<dbReference type="Gene3D" id="1.10.260.40">
    <property type="entry name" value="lambda repressor-like DNA-binding domains"/>
    <property type="match status" value="1"/>
</dbReference>
<protein>
    <submittedName>
        <fullName evidence="2">Helix-turn-helix transcriptional regulator</fullName>
    </submittedName>
</protein>
<accession>A0A6P0ETZ5</accession>
<keyword evidence="4" id="KW-1185">Reference proteome</keyword>
<reference evidence="2 4" key="1">
    <citation type="submission" date="2020-01" db="EMBL/GenBank/DDBJ databases">
        <title>the WGS Modestobacter muralis CPCC 204518.</title>
        <authorList>
            <person name="Jiang Z."/>
        </authorList>
    </citation>
    <scope>NUCLEOTIDE SEQUENCE [LARGE SCALE GENOMIC DNA]</scope>
    <source>
        <strain evidence="2 4">DSM 100205</strain>
    </source>
</reference>
<gene>
    <name evidence="3" type="ORF">G3R41_04700</name>
    <name evidence="2" type="ORF">GCU67_04700</name>
</gene>
<organism evidence="2 4">
    <name type="scientific">Modestobacter muralis</name>
    <dbReference type="NCBI Taxonomy" id="1608614"/>
    <lineage>
        <taxon>Bacteria</taxon>
        <taxon>Bacillati</taxon>
        <taxon>Actinomycetota</taxon>
        <taxon>Actinomycetes</taxon>
        <taxon>Geodermatophilales</taxon>
        <taxon>Geodermatophilaceae</taxon>
        <taxon>Modestobacter</taxon>
    </lineage>
</organism>
<name>A0A6P0ETZ5_9ACTN</name>
<feature type="compositionally biased region" description="Basic and acidic residues" evidence="1">
    <location>
        <begin position="1"/>
        <end position="10"/>
    </location>
</feature>
<reference evidence="3 5" key="2">
    <citation type="submission" date="2020-02" db="EMBL/GenBank/DDBJ databases">
        <title>The WGS of Modestobacter muralis DSM 100205.</title>
        <authorList>
            <person name="Jiang Z."/>
        </authorList>
    </citation>
    <scope>NUCLEOTIDE SEQUENCE [LARGE SCALE GENOMIC DNA]</scope>
    <source>
        <strain evidence="3 5">DSM 100205</strain>
    </source>
</reference>
<feature type="region of interest" description="Disordered" evidence="1">
    <location>
        <begin position="1"/>
        <end position="22"/>
    </location>
</feature>
<dbReference type="CDD" id="cd00093">
    <property type="entry name" value="HTH_XRE"/>
    <property type="match status" value="1"/>
</dbReference>
<dbReference type="SUPFAM" id="SSF47413">
    <property type="entry name" value="lambda repressor-like DNA-binding domains"/>
    <property type="match status" value="1"/>
</dbReference>